<dbReference type="PANTHER" id="PTHR37464:SF1">
    <property type="entry name" value="BLL2463 PROTEIN"/>
    <property type="match status" value="1"/>
</dbReference>
<evidence type="ECO:0000256" key="1">
    <source>
        <dbReference type="SAM" id="Phobius"/>
    </source>
</evidence>
<keyword evidence="1" id="KW-0472">Membrane</keyword>
<dbReference type="InterPro" id="IPR011933">
    <property type="entry name" value="Double_TM_dom"/>
</dbReference>
<dbReference type="NCBIfam" id="TIGR02226">
    <property type="entry name" value="two_anch"/>
    <property type="match status" value="1"/>
</dbReference>
<keyword evidence="1" id="KW-1133">Transmembrane helix</keyword>
<evidence type="ECO:0000313" key="3">
    <source>
        <dbReference type="EMBL" id="HGE77686.1"/>
    </source>
</evidence>
<dbReference type="Pfam" id="PF07584">
    <property type="entry name" value="BatA"/>
    <property type="match status" value="1"/>
</dbReference>
<name>A0A7V3RGL7_UNCW3</name>
<protein>
    <recommendedName>
        <fullName evidence="2">Aerotolerance regulator N-terminal domain-containing protein</fullName>
    </recommendedName>
</protein>
<gene>
    <name evidence="3" type="ORF">ENX68_01635</name>
</gene>
<feature type="transmembrane region" description="Helical" evidence="1">
    <location>
        <begin position="598"/>
        <end position="615"/>
    </location>
</feature>
<accession>A0A7V3RGL7</accession>
<organism evidence="3">
    <name type="scientific">candidate division WOR-3 bacterium</name>
    <dbReference type="NCBI Taxonomy" id="2052148"/>
    <lineage>
        <taxon>Bacteria</taxon>
        <taxon>Bacteria division WOR-3</taxon>
    </lineage>
</organism>
<feature type="transmembrane region" description="Helical" evidence="1">
    <location>
        <begin position="20"/>
        <end position="37"/>
    </location>
</feature>
<proteinExistence type="predicted"/>
<feature type="domain" description="Aerotolerance regulator N-terminal" evidence="2">
    <location>
        <begin position="14"/>
        <end position="88"/>
    </location>
</feature>
<dbReference type="PANTHER" id="PTHR37464">
    <property type="entry name" value="BLL2463 PROTEIN"/>
    <property type="match status" value="1"/>
</dbReference>
<dbReference type="AlphaFoldDB" id="A0A7V3RGL7"/>
<feature type="transmembrane region" description="Helical" evidence="1">
    <location>
        <begin position="68"/>
        <end position="86"/>
    </location>
</feature>
<dbReference type="InterPro" id="IPR024163">
    <property type="entry name" value="Aerotolerance_reg_N"/>
</dbReference>
<keyword evidence="1" id="KW-0812">Transmembrane</keyword>
<dbReference type="EMBL" id="DTOZ01000047">
    <property type="protein sequence ID" value="HGE77686.1"/>
    <property type="molecule type" value="Genomic_DNA"/>
</dbReference>
<sequence length="616" mass="70984">MIILPSKKSEVILKFLSPSYLFGLIFVSLPIIIHLFFRKRFRKIFFSSLLFLKSAEVSRLRWLRLKEILILIIRCAMISAIFIALARPQYEGKLFSNDRLASVYMVIDNSLSMHYGKNFETALDYAKKIISSYSSKSEFYLQPLCFNENLKELWDYKYTALKSLANIKLSYNRGSLKEHYERYQKIKTDLPKEFIYIGDGQRINFYGLETLKNFYWVRIPMGSNIFIEEVSLKQPYVIVGKDYELKIKIRNCSKKTKQGKIKLTGKNFIATKEISINSGEDILTFFSLPSTVHNGLIELEFDDSLNADNKFYFSKLLPERIKVLIIGKADYIKTALAPSSVVKSPFEIDCALDLKKKDLRQFHIIILNGLTKLSDFELLALKNFLSQPEKGLLIFPGSVMDDNLKSFLAECGDFENWMNLDGYLNIEWIDKNYPPFSVFKDNTGMKTIKFFKIWKIKPRARVIASLNNNLPLIINWKNLIVFSTELSEGNTDIFYNPNFLPLLHSLIYGITNKSVDNEYLVGDSIPKLGRIKSFNGEEIINARPQIPGFYIAENETICVNIDPMESNPTEIDKVSAENLGVKIIDSESLMGTTDLTNYFLFSLLLVFILELILLIL</sequence>
<evidence type="ECO:0000259" key="2">
    <source>
        <dbReference type="Pfam" id="PF07584"/>
    </source>
</evidence>
<reference evidence="3" key="1">
    <citation type="journal article" date="2020" name="mSystems">
        <title>Genome- and Community-Level Interaction Insights into Carbon Utilization and Element Cycling Functions of Hydrothermarchaeota in Hydrothermal Sediment.</title>
        <authorList>
            <person name="Zhou Z."/>
            <person name="Liu Y."/>
            <person name="Xu W."/>
            <person name="Pan J."/>
            <person name="Luo Z.H."/>
            <person name="Li M."/>
        </authorList>
    </citation>
    <scope>NUCLEOTIDE SEQUENCE [LARGE SCALE GENOMIC DNA]</scope>
    <source>
        <strain evidence="3">SpSt-961</strain>
    </source>
</reference>
<comment type="caution">
    <text evidence="3">The sequence shown here is derived from an EMBL/GenBank/DDBJ whole genome shotgun (WGS) entry which is preliminary data.</text>
</comment>